<sequence>MEVEKGSWEEKLIASLKVSARRVNSGFPAPRDGIADDGEAAEATPSSTGQRAGGGSVLRHPPDAEAHQVVEDSSGRARRDRRARTLEERPGASNTHRFEAGAARDNAPTVT</sequence>
<evidence type="ECO:0000256" key="1">
    <source>
        <dbReference type="SAM" id="MobiDB-lite"/>
    </source>
</evidence>
<feature type="compositionally biased region" description="Basic and acidic residues" evidence="1">
    <location>
        <begin position="60"/>
        <end position="90"/>
    </location>
</feature>
<dbReference type="AlphaFoldDB" id="A0AAQ4FBS1"/>
<evidence type="ECO:0000313" key="2">
    <source>
        <dbReference type="EMBL" id="KAK8784201.1"/>
    </source>
</evidence>
<reference evidence="2 3" key="1">
    <citation type="journal article" date="2023" name="Arcadia Sci">
        <title>De novo assembly of a long-read Amblyomma americanum tick genome.</title>
        <authorList>
            <person name="Chou S."/>
            <person name="Poskanzer K.E."/>
            <person name="Rollins M."/>
            <person name="Thuy-Boun P.S."/>
        </authorList>
    </citation>
    <scope>NUCLEOTIDE SEQUENCE [LARGE SCALE GENOMIC DNA]</scope>
    <source>
        <strain evidence="2">F_SG_1</strain>
        <tissue evidence="2">Salivary glands</tissue>
    </source>
</reference>
<protein>
    <submittedName>
        <fullName evidence="2">Uncharacterized protein</fullName>
    </submittedName>
</protein>
<name>A0AAQ4FBS1_AMBAM</name>
<comment type="caution">
    <text evidence="2">The sequence shown here is derived from an EMBL/GenBank/DDBJ whole genome shotgun (WGS) entry which is preliminary data.</text>
</comment>
<keyword evidence="3" id="KW-1185">Reference proteome</keyword>
<organism evidence="2 3">
    <name type="scientific">Amblyomma americanum</name>
    <name type="common">Lone star tick</name>
    <dbReference type="NCBI Taxonomy" id="6943"/>
    <lineage>
        <taxon>Eukaryota</taxon>
        <taxon>Metazoa</taxon>
        <taxon>Ecdysozoa</taxon>
        <taxon>Arthropoda</taxon>
        <taxon>Chelicerata</taxon>
        <taxon>Arachnida</taxon>
        <taxon>Acari</taxon>
        <taxon>Parasitiformes</taxon>
        <taxon>Ixodida</taxon>
        <taxon>Ixodoidea</taxon>
        <taxon>Ixodidae</taxon>
        <taxon>Amblyomminae</taxon>
        <taxon>Amblyomma</taxon>
    </lineage>
</organism>
<dbReference type="EMBL" id="JARKHS020004754">
    <property type="protein sequence ID" value="KAK8784201.1"/>
    <property type="molecule type" value="Genomic_DNA"/>
</dbReference>
<evidence type="ECO:0000313" key="3">
    <source>
        <dbReference type="Proteomes" id="UP001321473"/>
    </source>
</evidence>
<gene>
    <name evidence="2" type="ORF">V5799_009436</name>
</gene>
<feature type="region of interest" description="Disordered" evidence="1">
    <location>
        <begin position="20"/>
        <end position="111"/>
    </location>
</feature>
<dbReference type="Proteomes" id="UP001321473">
    <property type="component" value="Unassembled WGS sequence"/>
</dbReference>
<proteinExistence type="predicted"/>
<accession>A0AAQ4FBS1</accession>